<dbReference type="eggNOG" id="COG2378">
    <property type="taxonomic scope" value="Bacteria"/>
</dbReference>
<evidence type="ECO:0000313" key="2">
    <source>
        <dbReference type="Proteomes" id="UP000008808"/>
    </source>
</evidence>
<sequence length="95" mass="10380">MTDVDILSEAIEHRRIVSFTYKEALRIVEPHLVGVNTKGNLALSAFQISGGSGQSFRSFLLEQISGLELTSEEFVGPRPGYNPQDSTMVKIVAAL</sequence>
<gene>
    <name evidence="1" type="ordered locus">ELI_07875</name>
</gene>
<dbReference type="PROSITE" id="PS52050">
    <property type="entry name" value="WYL"/>
    <property type="match status" value="1"/>
</dbReference>
<dbReference type="EMBL" id="CP000157">
    <property type="protein sequence ID" value="ABC63667.1"/>
    <property type="molecule type" value="Genomic_DNA"/>
</dbReference>
<accession>Q2N9H4</accession>
<name>Q2N9H4_ERYLH</name>
<dbReference type="HOGENOM" id="CLU_152989_0_0_5"/>
<protein>
    <submittedName>
        <fullName evidence="1">Uncharacterized protein</fullName>
    </submittedName>
</protein>
<evidence type="ECO:0000313" key="1">
    <source>
        <dbReference type="EMBL" id="ABC63667.1"/>
    </source>
</evidence>
<keyword evidence="2" id="KW-1185">Reference proteome</keyword>
<proteinExistence type="predicted"/>
<reference evidence="2" key="1">
    <citation type="journal article" date="2009" name="J. Bacteriol.">
        <title>Complete genome sequence of Erythrobacter litoralis HTCC2594.</title>
        <authorList>
            <person name="Oh H.M."/>
            <person name="Giovannoni S.J."/>
            <person name="Ferriera S."/>
            <person name="Johnson J."/>
            <person name="Cho J.C."/>
        </authorList>
    </citation>
    <scope>NUCLEOTIDE SEQUENCE [LARGE SCALE GENOMIC DNA]</scope>
    <source>
        <strain evidence="2">HTCC2594</strain>
    </source>
</reference>
<dbReference type="KEGG" id="eli:ELI_07875"/>
<dbReference type="RefSeq" id="WP_011414501.1">
    <property type="nucleotide sequence ID" value="NC_007722.1"/>
</dbReference>
<organism evidence="1 2">
    <name type="scientific">Erythrobacter litoralis (strain HTCC2594)</name>
    <dbReference type="NCBI Taxonomy" id="314225"/>
    <lineage>
        <taxon>Bacteria</taxon>
        <taxon>Pseudomonadati</taxon>
        <taxon>Pseudomonadota</taxon>
        <taxon>Alphaproteobacteria</taxon>
        <taxon>Sphingomonadales</taxon>
        <taxon>Erythrobacteraceae</taxon>
        <taxon>Erythrobacter/Porphyrobacter group</taxon>
        <taxon>Erythrobacter</taxon>
    </lineage>
</organism>
<dbReference type="Proteomes" id="UP000008808">
    <property type="component" value="Chromosome"/>
</dbReference>
<dbReference type="STRING" id="314225.ELI_07875"/>
<dbReference type="AlphaFoldDB" id="Q2N9H4"/>
<dbReference type="OrthoDB" id="852720at2"/>